<evidence type="ECO:0000313" key="15">
    <source>
        <dbReference type="Proteomes" id="UP000002402"/>
    </source>
</evidence>
<dbReference type="GO" id="GO:0009037">
    <property type="term" value="F:tyrosine-based site-specific recombinase activity"/>
    <property type="evidence" value="ECO:0007669"/>
    <property type="project" value="UniProtKB-UniRule"/>
</dbReference>
<evidence type="ECO:0000256" key="11">
    <source>
        <dbReference type="HAMAP-Rule" id="MF_01807"/>
    </source>
</evidence>
<evidence type="ECO:0000256" key="2">
    <source>
        <dbReference type="ARBA" id="ARBA00010450"/>
    </source>
</evidence>
<feature type="active site" evidence="11">
    <location>
        <position position="267"/>
    </location>
</feature>
<dbReference type="GO" id="GO:0006313">
    <property type="term" value="P:DNA transposition"/>
    <property type="evidence" value="ECO:0007669"/>
    <property type="project" value="UniProtKB-UniRule"/>
</dbReference>
<dbReference type="EnsemblBacteria" id="ABF87948">
    <property type="protein sequence ID" value="ABF87948"/>
    <property type="gene ID" value="MXAN_3844"/>
</dbReference>
<keyword evidence="15" id="KW-1185">Reference proteome</keyword>
<evidence type="ECO:0000313" key="14">
    <source>
        <dbReference type="EMBL" id="ABF87948.1"/>
    </source>
</evidence>
<evidence type="ECO:0000259" key="13">
    <source>
        <dbReference type="PROSITE" id="PS51900"/>
    </source>
</evidence>
<dbReference type="HAMAP" id="MF_01807">
    <property type="entry name" value="Recomb_XerD"/>
    <property type="match status" value="1"/>
</dbReference>
<comment type="subcellular location">
    <subcellularLocation>
        <location evidence="1 11">Cytoplasm</location>
    </subcellularLocation>
</comment>
<evidence type="ECO:0000256" key="7">
    <source>
        <dbReference type="ARBA" id="ARBA00022908"/>
    </source>
</evidence>
<organism evidence="14 15">
    <name type="scientific">Myxococcus xanthus (strain DK1622)</name>
    <dbReference type="NCBI Taxonomy" id="246197"/>
    <lineage>
        <taxon>Bacteria</taxon>
        <taxon>Pseudomonadati</taxon>
        <taxon>Myxococcota</taxon>
        <taxon>Myxococcia</taxon>
        <taxon>Myxococcales</taxon>
        <taxon>Cystobacterineae</taxon>
        <taxon>Myxococcaceae</taxon>
        <taxon>Myxococcus</taxon>
    </lineage>
</organism>
<feature type="active site" evidence="11">
    <location>
        <position position="244"/>
    </location>
</feature>
<dbReference type="HAMAP" id="MF_01808">
    <property type="entry name" value="Recomb_XerC_XerD"/>
    <property type="match status" value="1"/>
</dbReference>
<evidence type="ECO:0000256" key="4">
    <source>
        <dbReference type="ARBA" id="ARBA00022490"/>
    </source>
</evidence>
<dbReference type="STRING" id="246197.MXAN_3844"/>
<dbReference type="eggNOG" id="COG4974">
    <property type="taxonomic scope" value="Bacteria"/>
</dbReference>
<dbReference type="GO" id="GO:0051301">
    <property type="term" value="P:cell division"/>
    <property type="evidence" value="ECO:0007669"/>
    <property type="project" value="UniProtKB-KW"/>
</dbReference>
<comment type="function">
    <text evidence="11">Site-specific tyrosine recombinase, which acts by catalyzing the cutting and rejoining of the recombining DNA molecules. The XerC-XerD complex is essential to convert dimers of the bacterial chromosome into monomers to permit their segregation at cell division. It also contributes to the segregational stability of plasmids.</text>
</comment>
<feature type="active site" evidence="11">
    <location>
        <position position="241"/>
    </location>
</feature>
<dbReference type="GO" id="GO:0003677">
    <property type="term" value="F:DNA binding"/>
    <property type="evidence" value="ECO:0007669"/>
    <property type="project" value="UniProtKB-UniRule"/>
</dbReference>
<accession>Q1D5P7</accession>
<name>Q1D5P7_MYXXD</name>
<dbReference type="Gene3D" id="1.10.150.130">
    <property type="match status" value="1"/>
</dbReference>
<dbReference type="Pfam" id="PF02899">
    <property type="entry name" value="Phage_int_SAM_1"/>
    <property type="match status" value="1"/>
</dbReference>
<dbReference type="NCBIfam" id="TIGR02225">
    <property type="entry name" value="recomb_XerD"/>
    <property type="match status" value="1"/>
</dbReference>
<evidence type="ECO:0000256" key="6">
    <source>
        <dbReference type="ARBA" id="ARBA00022829"/>
    </source>
</evidence>
<dbReference type="KEGG" id="mxa:MXAN_3844"/>
<evidence type="ECO:0000256" key="3">
    <source>
        <dbReference type="ARBA" id="ARBA00015810"/>
    </source>
</evidence>
<keyword evidence="4 11" id="KW-0963">Cytoplasm</keyword>
<dbReference type="InterPro" id="IPR010998">
    <property type="entry name" value="Integrase_recombinase_N"/>
</dbReference>
<sequence>MEGLLDAFIAFIRAERGLSGKTVDAYAADINVYFEDLRSRGVSDVTQARQEDVSAHLSALGKRGLGKRSQARHLAALRGFHRFLVAERMADKDPTEDLDTPRSARKLPSFLTLEEVEQLLAAPDERTSTGVRDKAMLEVLYATGLRVSELCGLGINDVQLTAGYLVAKGKGAKERLVPLGSVAIEKVQAYLAESRPAVLGRRKSQALFVTPRGSGFTRQGFWKLLKRYALKAGILKPLSPHKLRHSFATHLVERGADLRAVQQMLGHADLATTQIYTHVNAARLRSVYDEFHPRSDVFVPKAKKARAAAR</sequence>
<feature type="domain" description="Core-binding (CB)" evidence="13">
    <location>
        <begin position="1"/>
        <end position="85"/>
    </location>
</feature>
<keyword evidence="6 11" id="KW-0159">Chromosome partition</keyword>
<evidence type="ECO:0000259" key="12">
    <source>
        <dbReference type="PROSITE" id="PS51898"/>
    </source>
</evidence>
<dbReference type="InterPro" id="IPR050090">
    <property type="entry name" value="Tyrosine_recombinase_XerCD"/>
</dbReference>
<comment type="subunit">
    <text evidence="11">Forms a cyclic heterotetrameric complex composed of two molecules of XerC and two molecules of XerD.</text>
</comment>
<dbReference type="AlphaFoldDB" id="Q1D5P7"/>
<gene>
    <name evidence="11 14" type="primary">xerD</name>
    <name evidence="14" type="ordered locus">MXAN_3844</name>
</gene>
<evidence type="ECO:0000256" key="1">
    <source>
        <dbReference type="ARBA" id="ARBA00004496"/>
    </source>
</evidence>
<keyword evidence="9 11" id="KW-0233">DNA recombination</keyword>
<dbReference type="SUPFAM" id="SSF56349">
    <property type="entry name" value="DNA breaking-rejoining enzymes"/>
    <property type="match status" value="1"/>
</dbReference>
<feature type="active site" evidence="11">
    <location>
        <position position="170"/>
    </location>
</feature>
<dbReference type="RefSeq" id="WP_011553856.1">
    <property type="nucleotide sequence ID" value="NC_008095.1"/>
</dbReference>
<dbReference type="CDD" id="cd00798">
    <property type="entry name" value="INT_XerDC_C"/>
    <property type="match status" value="1"/>
</dbReference>
<dbReference type="NCBIfam" id="NF001399">
    <property type="entry name" value="PRK00283.1"/>
    <property type="match status" value="1"/>
</dbReference>
<comment type="similarity">
    <text evidence="2 11">Belongs to the 'phage' integrase family. XerD subfamily.</text>
</comment>
<dbReference type="Proteomes" id="UP000002402">
    <property type="component" value="Chromosome"/>
</dbReference>
<dbReference type="SUPFAM" id="SSF47823">
    <property type="entry name" value="lambda integrase-like, N-terminal domain"/>
    <property type="match status" value="1"/>
</dbReference>
<keyword evidence="8 11" id="KW-0238">DNA-binding</keyword>
<dbReference type="PROSITE" id="PS51900">
    <property type="entry name" value="CB"/>
    <property type="match status" value="1"/>
</dbReference>
<dbReference type="Gene3D" id="1.10.443.10">
    <property type="entry name" value="Intergrase catalytic core"/>
    <property type="match status" value="1"/>
</dbReference>
<keyword evidence="5 11" id="KW-0132">Cell division</keyword>
<dbReference type="GO" id="GO:0005737">
    <property type="term" value="C:cytoplasm"/>
    <property type="evidence" value="ECO:0007669"/>
    <property type="project" value="UniProtKB-SubCell"/>
</dbReference>
<dbReference type="Pfam" id="PF00589">
    <property type="entry name" value="Phage_integrase"/>
    <property type="match status" value="1"/>
</dbReference>
<dbReference type="GO" id="GO:0007059">
    <property type="term" value="P:chromosome segregation"/>
    <property type="evidence" value="ECO:0007669"/>
    <property type="project" value="UniProtKB-UniRule"/>
</dbReference>
<dbReference type="InterPro" id="IPR011932">
    <property type="entry name" value="Recomb_XerD"/>
</dbReference>
<keyword evidence="7 11" id="KW-0229">DNA integration</keyword>
<keyword evidence="10 11" id="KW-0131">Cell cycle</keyword>
<dbReference type="InterPro" id="IPR023009">
    <property type="entry name" value="Tyrosine_recombinase_XerC/XerD"/>
</dbReference>
<reference evidence="14 15" key="1">
    <citation type="journal article" date="2006" name="Proc. Natl. Acad. Sci. U.S.A.">
        <title>Evolution of sensory complexity recorded in a myxobacterial genome.</title>
        <authorList>
            <person name="Goldman B.S."/>
            <person name="Nierman W.C."/>
            <person name="Kaiser D."/>
            <person name="Slater S.C."/>
            <person name="Durkin A.S."/>
            <person name="Eisen J.A."/>
            <person name="Ronning C.M."/>
            <person name="Barbazuk W.B."/>
            <person name="Blanchard M."/>
            <person name="Field C."/>
            <person name="Halling C."/>
            <person name="Hinkle G."/>
            <person name="Iartchuk O."/>
            <person name="Kim H.S."/>
            <person name="Mackenzie C."/>
            <person name="Madupu R."/>
            <person name="Miller N."/>
            <person name="Shvartsbeyn A."/>
            <person name="Sullivan S.A."/>
            <person name="Vaudin M."/>
            <person name="Wiegand R."/>
            <person name="Kaplan H.B."/>
        </authorList>
    </citation>
    <scope>NUCLEOTIDE SEQUENCE [LARGE SCALE GENOMIC DNA]</scope>
    <source>
        <strain evidence="15">DK1622</strain>
    </source>
</reference>
<dbReference type="GeneID" id="41361177"/>
<dbReference type="EMBL" id="CP000113">
    <property type="protein sequence ID" value="ABF87948.1"/>
    <property type="molecule type" value="Genomic_DNA"/>
</dbReference>
<protein>
    <recommendedName>
        <fullName evidence="3 11">Tyrosine recombinase XerD</fullName>
    </recommendedName>
</protein>
<dbReference type="InterPro" id="IPR002104">
    <property type="entry name" value="Integrase_catalytic"/>
</dbReference>
<evidence type="ECO:0000256" key="10">
    <source>
        <dbReference type="ARBA" id="ARBA00023306"/>
    </source>
</evidence>
<dbReference type="InterPro" id="IPR044068">
    <property type="entry name" value="CB"/>
</dbReference>
<dbReference type="PROSITE" id="PS51898">
    <property type="entry name" value="TYR_RECOMBINASE"/>
    <property type="match status" value="1"/>
</dbReference>
<dbReference type="OrthoDB" id="9801717at2"/>
<evidence type="ECO:0000256" key="9">
    <source>
        <dbReference type="ARBA" id="ARBA00023172"/>
    </source>
</evidence>
<dbReference type="InterPro" id="IPR013762">
    <property type="entry name" value="Integrase-like_cat_sf"/>
</dbReference>
<proteinExistence type="inferred from homology"/>
<dbReference type="PANTHER" id="PTHR30349">
    <property type="entry name" value="PHAGE INTEGRASE-RELATED"/>
    <property type="match status" value="1"/>
</dbReference>
<feature type="active site" evidence="11">
    <location>
        <position position="146"/>
    </location>
</feature>
<dbReference type="InterPro" id="IPR004107">
    <property type="entry name" value="Integrase_SAM-like_N"/>
</dbReference>
<evidence type="ECO:0000256" key="5">
    <source>
        <dbReference type="ARBA" id="ARBA00022618"/>
    </source>
</evidence>
<dbReference type="InterPro" id="IPR011010">
    <property type="entry name" value="DNA_brk_join_enz"/>
</dbReference>
<feature type="active site" description="O-(3'-phospho-DNA)-tyrosine intermediate" evidence="11">
    <location>
        <position position="276"/>
    </location>
</feature>
<feature type="domain" description="Tyr recombinase" evidence="12">
    <location>
        <begin position="106"/>
        <end position="289"/>
    </location>
</feature>
<evidence type="ECO:0000256" key="8">
    <source>
        <dbReference type="ARBA" id="ARBA00023125"/>
    </source>
</evidence>
<dbReference type="HOGENOM" id="CLU_027562_9_6_7"/>
<dbReference type="PANTHER" id="PTHR30349:SF81">
    <property type="entry name" value="TYROSINE RECOMBINASE XERC"/>
    <property type="match status" value="1"/>
</dbReference>